<proteinExistence type="predicted"/>
<keyword evidence="2" id="KW-1185">Reference proteome</keyword>
<evidence type="ECO:0000313" key="1">
    <source>
        <dbReference type="EMBL" id="KAI4377811.1"/>
    </source>
</evidence>
<evidence type="ECO:0000313" key="2">
    <source>
        <dbReference type="Proteomes" id="UP001057402"/>
    </source>
</evidence>
<organism evidence="1 2">
    <name type="scientific">Melastoma candidum</name>
    <dbReference type="NCBI Taxonomy" id="119954"/>
    <lineage>
        <taxon>Eukaryota</taxon>
        <taxon>Viridiplantae</taxon>
        <taxon>Streptophyta</taxon>
        <taxon>Embryophyta</taxon>
        <taxon>Tracheophyta</taxon>
        <taxon>Spermatophyta</taxon>
        <taxon>Magnoliopsida</taxon>
        <taxon>eudicotyledons</taxon>
        <taxon>Gunneridae</taxon>
        <taxon>Pentapetalae</taxon>
        <taxon>rosids</taxon>
        <taxon>malvids</taxon>
        <taxon>Myrtales</taxon>
        <taxon>Melastomataceae</taxon>
        <taxon>Melastomatoideae</taxon>
        <taxon>Melastomateae</taxon>
        <taxon>Melastoma</taxon>
    </lineage>
</organism>
<comment type="caution">
    <text evidence="1">The sequence shown here is derived from an EMBL/GenBank/DDBJ whole genome shotgun (WGS) entry which is preliminary data.</text>
</comment>
<accession>A0ACB9RJ10</accession>
<name>A0ACB9RJ10_9MYRT</name>
<reference evidence="2" key="1">
    <citation type="journal article" date="2023" name="Front. Plant Sci.">
        <title>Chromosomal-level genome assembly of Melastoma candidum provides insights into trichome evolution.</title>
        <authorList>
            <person name="Zhong Y."/>
            <person name="Wu W."/>
            <person name="Sun C."/>
            <person name="Zou P."/>
            <person name="Liu Y."/>
            <person name="Dai S."/>
            <person name="Zhou R."/>
        </authorList>
    </citation>
    <scope>NUCLEOTIDE SEQUENCE [LARGE SCALE GENOMIC DNA]</scope>
</reference>
<dbReference type="Proteomes" id="UP001057402">
    <property type="component" value="Chromosome 4"/>
</dbReference>
<sequence length="619" mass="69871">MEKQASEEAPPNSYVDPSSPEKDEHYYRPLLLAAYYGDWDTAMRFFEKDPDAKTAILTPNSQTVLHIASMTANDHFVERLVRLLTPISLAMGDSPRSRTALHYAAMGERIRMIKVLVGKNFTLTQLPDKDGNTPLDLLSHSAPKNPEVLWFLANATNNDPPGQPFTSPSAAILISNLVDNGFQDVTLHLVKRYPNLLSIKTEDDETVVSILARDPSNFLSGSGLNAIERLICKWITLDLDTRLRCGTDSSVAGRIGDLFWGVAENFGLRKIRDAKLRHDCSCELVRRTCESISHWEISEVLKFFQEDDTIIEATNKGAVELIEICLQYYPELIWSTRDGTDVLSSSITYRQERVFRLFSSQTALHKRAFLYKLPKEGKEEEKEKRRYLLPEVAKLSPNFKSLSVSGSAFHLQSEVQWFKAVEEFVDSRDTTLLTKNKTPWVDFKVANEELRKNGEQWMKDTSNSCMLVAALIATVVFAGAFTVPGGNMEIGTPVLLGQKSFMTFAIANALALFSSVTAILMFLSILTSRYDPIDFLKSLPQKFIIGLTCLFLSLAFMLASFGTALSILMDDRFRWIVIPIVLLSSIPIVLFITLQLPLFWAMVKSTYRPKIFHGKRFWN</sequence>
<protein>
    <submittedName>
        <fullName evidence="1">Uncharacterized protein</fullName>
    </submittedName>
</protein>
<dbReference type="EMBL" id="CM042883">
    <property type="protein sequence ID" value="KAI4377811.1"/>
    <property type="molecule type" value="Genomic_DNA"/>
</dbReference>
<gene>
    <name evidence="1" type="ORF">MLD38_015386</name>
</gene>